<proteinExistence type="predicted"/>
<keyword evidence="2" id="KW-1185">Reference proteome</keyword>
<evidence type="ECO:0008006" key="3">
    <source>
        <dbReference type="Google" id="ProtNLM"/>
    </source>
</evidence>
<dbReference type="RefSeq" id="WP_211101916.1">
    <property type="nucleotide sequence ID" value="NZ_VITR01000003.1"/>
</dbReference>
<dbReference type="InterPro" id="IPR017438">
    <property type="entry name" value="ATP-NAD_kinase_N"/>
</dbReference>
<name>A0A560HF80_9PROT</name>
<dbReference type="Gene3D" id="2.60.200.30">
    <property type="entry name" value="Probable inorganic polyphosphate/atp-NAD kinase, domain 2"/>
    <property type="match status" value="1"/>
</dbReference>
<dbReference type="Gene3D" id="3.40.50.10330">
    <property type="entry name" value="Probable inorganic polyphosphate/atp-NAD kinase, domain 1"/>
    <property type="match status" value="1"/>
</dbReference>
<evidence type="ECO:0000313" key="2">
    <source>
        <dbReference type="Proteomes" id="UP000315751"/>
    </source>
</evidence>
<dbReference type="InterPro" id="IPR016064">
    <property type="entry name" value="NAD/diacylglycerol_kinase_sf"/>
</dbReference>
<accession>A0A560HF80</accession>
<gene>
    <name evidence="1" type="ORF">FBZ90_10350</name>
</gene>
<dbReference type="InterPro" id="IPR017437">
    <property type="entry name" value="ATP-NAD_kinase_PpnK-typ_C"/>
</dbReference>
<dbReference type="AlphaFoldDB" id="A0A560HF80"/>
<evidence type="ECO:0000313" key="1">
    <source>
        <dbReference type="EMBL" id="TWB44144.1"/>
    </source>
</evidence>
<organism evidence="1 2">
    <name type="scientific">Nitrospirillum amazonense</name>
    <dbReference type="NCBI Taxonomy" id="28077"/>
    <lineage>
        <taxon>Bacteria</taxon>
        <taxon>Pseudomonadati</taxon>
        <taxon>Pseudomonadota</taxon>
        <taxon>Alphaproteobacteria</taxon>
        <taxon>Rhodospirillales</taxon>
        <taxon>Azospirillaceae</taxon>
        <taxon>Nitrospirillum</taxon>
    </lineage>
</organism>
<dbReference type="Proteomes" id="UP000315751">
    <property type="component" value="Unassembled WGS sequence"/>
</dbReference>
<dbReference type="SUPFAM" id="SSF111331">
    <property type="entry name" value="NAD kinase/diacylglycerol kinase-like"/>
    <property type="match status" value="1"/>
</dbReference>
<sequence length="317" mass="34650">MAASESRMAEDRKIILVVRDTRLDELIARFNTLQQAQFYIEHLGADFGDYLAEREQYRAATRQVEEALRRFGRVQRLDRRYLSSFLFGVDDVVVVLGQDGLVANTLKYLDGQRVVGVNPDARRWDGVLLPFQPNDLPRVMGEEMRAGRPVKHVTMAKAQLNTGAVLYAVNDLFIGPRSHASARYTLTVGQVAERQSSSGIIVSTGMGSTGWLKSLYAGWAGAAAAMGVAPPAGTLNAAFPWDAERLHYFVREPFPSRTTGASLVAGPVSAQVPLQVVSEMADNGVIFSDGIEADFLEFNAGTHATIGLAERRGHLVV</sequence>
<protein>
    <recommendedName>
        <fullName evidence="3">Sugar kinase</fullName>
    </recommendedName>
</protein>
<dbReference type="EMBL" id="VITR01000003">
    <property type="protein sequence ID" value="TWB44144.1"/>
    <property type="molecule type" value="Genomic_DNA"/>
</dbReference>
<dbReference type="GO" id="GO:0003951">
    <property type="term" value="F:NAD+ kinase activity"/>
    <property type="evidence" value="ECO:0007669"/>
    <property type="project" value="InterPro"/>
</dbReference>
<comment type="caution">
    <text evidence="1">The sequence shown here is derived from an EMBL/GenBank/DDBJ whole genome shotgun (WGS) entry which is preliminary data.</text>
</comment>
<dbReference type="GO" id="GO:0019674">
    <property type="term" value="P:NAD+ metabolic process"/>
    <property type="evidence" value="ECO:0007669"/>
    <property type="project" value="InterPro"/>
</dbReference>
<reference evidence="1 2" key="1">
    <citation type="submission" date="2019-06" db="EMBL/GenBank/DDBJ databases">
        <title>Genomic Encyclopedia of Type Strains, Phase IV (KMG-V): Genome sequencing to study the core and pangenomes of soil and plant-associated prokaryotes.</title>
        <authorList>
            <person name="Whitman W."/>
        </authorList>
    </citation>
    <scope>NUCLEOTIDE SEQUENCE [LARGE SCALE GENOMIC DNA]</scope>
    <source>
        <strain evidence="1 2">BR 11622</strain>
    </source>
</reference>